<dbReference type="PANTHER" id="PTHR43420">
    <property type="entry name" value="ACETYLTRANSFERASE"/>
    <property type="match status" value="1"/>
</dbReference>
<dbReference type="InterPro" id="IPR000182">
    <property type="entry name" value="GNAT_dom"/>
</dbReference>
<dbReference type="EMBL" id="AP022870">
    <property type="protein sequence ID" value="BCB75959.1"/>
    <property type="molecule type" value="Genomic_DNA"/>
</dbReference>
<evidence type="ECO:0000256" key="1">
    <source>
        <dbReference type="ARBA" id="ARBA00022679"/>
    </source>
</evidence>
<reference evidence="4 5" key="1">
    <citation type="submission" date="2020-03" db="EMBL/GenBank/DDBJ databases">
        <title>Whole genome shotgun sequence of Phytohabitans flavus NBRC 107702.</title>
        <authorList>
            <person name="Komaki H."/>
            <person name="Tamura T."/>
        </authorList>
    </citation>
    <scope>NUCLEOTIDE SEQUENCE [LARGE SCALE GENOMIC DNA]</scope>
    <source>
        <strain evidence="4 5">NBRC 107702</strain>
    </source>
</reference>
<dbReference type="CDD" id="cd04301">
    <property type="entry name" value="NAT_SF"/>
    <property type="match status" value="1"/>
</dbReference>
<dbReference type="AlphaFoldDB" id="A0A6F8XQ90"/>
<name>A0A6F8XQ90_9ACTN</name>
<dbReference type="GO" id="GO:0016747">
    <property type="term" value="F:acyltransferase activity, transferring groups other than amino-acyl groups"/>
    <property type="evidence" value="ECO:0007669"/>
    <property type="project" value="InterPro"/>
</dbReference>
<proteinExistence type="predicted"/>
<reference evidence="4 5" key="2">
    <citation type="submission" date="2020-03" db="EMBL/GenBank/DDBJ databases">
        <authorList>
            <person name="Ichikawa N."/>
            <person name="Kimura A."/>
            <person name="Kitahashi Y."/>
            <person name="Uohara A."/>
        </authorList>
    </citation>
    <scope>NUCLEOTIDE SEQUENCE [LARGE SCALE GENOMIC DNA]</scope>
    <source>
        <strain evidence="4 5">NBRC 107702</strain>
    </source>
</reference>
<dbReference type="Gene3D" id="3.40.630.30">
    <property type="match status" value="1"/>
</dbReference>
<dbReference type="InterPro" id="IPR016181">
    <property type="entry name" value="Acyl_CoA_acyltransferase"/>
</dbReference>
<evidence type="ECO:0000313" key="5">
    <source>
        <dbReference type="Proteomes" id="UP000502508"/>
    </source>
</evidence>
<dbReference type="KEGG" id="pfla:Pflav_023690"/>
<dbReference type="PROSITE" id="PS51186">
    <property type="entry name" value="GNAT"/>
    <property type="match status" value="1"/>
</dbReference>
<evidence type="ECO:0000313" key="4">
    <source>
        <dbReference type="EMBL" id="BCB75959.1"/>
    </source>
</evidence>
<feature type="domain" description="N-acetyltransferase" evidence="3">
    <location>
        <begin position="3"/>
        <end position="160"/>
    </location>
</feature>
<protein>
    <submittedName>
        <fullName evidence="4">N-acetyltransferase</fullName>
    </submittedName>
</protein>
<accession>A0A6F8XQ90</accession>
<dbReference type="InterPro" id="IPR050680">
    <property type="entry name" value="YpeA/RimI_acetyltransf"/>
</dbReference>
<dbReference type="PANTHER" id="PTHR43420:SF47">
    <property type="entry name" value="N-ACETYLTRANSFERASE DOMAIN-CONTAINING PROTEIN"/>
    <property type="match status" value="1"/>
</dbReference>
<dbReference type="RefSeq" id="WP_197938333.1">
    <property type="nucleotide sequence ID" value="NZ_AP022870.1"/>
</dbReference>
<keyword evidence="5" id="KW-1185">Reference proteome</keyword>
<sequence length="166" mass="19209">MRISVRRLGPDDWQTWRDVRLAALAEAPHAFASSLAKEQGYDEAGWRDWLHPDRGMKAVAYAHTDAAGLVGAWLPEDRHGAVELYSMWVQPSWRGRGIGDLLVTEVLDWAREHHHKRVELWIVEANLIAERLYQRHGFRATEEYQPHPGDPDLRERVMMRDLTPGQ</sequence>
<keyword evidence="2" id="KW-0012">Acyltransferase</keyword>
<dbReference type="SUPFAM" id="SSF55729">
    <property type="entry name" value="Acyl-CoA N-acyltransferases (Nat)"/>
    <property type="match status" value="1"/>
</dbReference>
<gene>
    <name evidence="4" type="ORF">Pflav_023690</name>
</gene>
<evidence type="ECO:0000256" key="2">
    <source>
        <dbReference type="ARBA" id="ARBA00023315"/>
    </source>
</evidence>
<organism evidence="4 5">
    <name type="scientific">Phytohabitans flavus</name>
    <dbReference type="NCBI Taxonomy" id="1076124"/>
    <lineage>
        <taxon>Bacteria</taxon>
        <taxon>Bacillati</taxon>
        <taxon>Actinomycetota</taxon>
        <taxon>Actinomycetes</taxon>
        <taxon>Micromonosporales</taxon>
        <taxon>Micromonosporaceae</taxon>
    </lineage>
</organism>
<keyword evidence="1 4" id="KW-0808">Transferase</keyword>
<evidence type="ECO:0000259" key="3">
    <source>
        <dbReference type="PROSITE" id="PS51186"/>
    </source>
</evidence>
<dbReference type="Pfam" id="PF00583">
    <property type="entry name" value="Acetyltransf_1"/>
    <property type="match status" value="1"/>
</dbReference>
<dbReference type="Proteomes" id="UP000502508">
    <property type="component" value="Chromosome"/>
</dbReference>